<dbReference type="InterPro" id="IPR003439">
    <property type="entry name" value="ABC_transporter-like_ATP-bd"/>
</dbReference>
<dbReference type="InterPro" id="IPR027417">
    <property type="entry name" value="P-loop_NTPase"/>
</dbReference>
<dbReference type="Pfam" id="PF00005">
    <property type="entry name" value="ABC_tran"/>
    <property type="match status" value="1"/>
</dbReference>
<dbReference type="InterPro" id="IPR017871">
    <property type="entry name" value="ABC_transporter-like_CS"/>
</dbReference>
<dbReference type="EMBL" id="SLWY01000007">
    <property type="protein sequence ID" value="TCO81658.1"/>
    <property type="molecule type" value="Genomic_DNA"/>
</dbReference>
<sequence length="260" mass="27233">MMTEAGALLEVRGLTVTVAGKRVCEALDFAVRPGERWAVLGGNGVGKTTLLHTLAGLRAPAAGTVHLAGAPLQRLSRRARAQHLGLLAQDHEDAFPARVLETALIGRHPHLGRWGWESTADLAAARAALAEAGLAGFETRSVASLSGGERRRLGLATLLAQAPAVLLLDEPTNHLDIAHQIGLLGRLAARLQAEGRAWVMVSHDPTLAARFCDRALLLFGAGEALAGACAEVLTAARASRLYGHPLARLDGPAGPVFTPR</sequence>
<keyword evidence="1" id="KW-0813">Transport</keyword>
<protein>
    <submittedName>
        <fullName evidence="7">Iron complex transport system ATP-binding protein</fullName>
    </submittedName>
</protein>
<dbReference type="PANTHER" id="PTHR42794">
    <property type="entry name" value="HEMIN IMPORT ATP-BINDING PROTEIN HMUV"/>
    <property type="match status" value="1"/>
</dbReference>
<gene>
    <name evidence="7" type="ORF">EV699_10751</name>
</gene>
<evidence type="ECO:0000256" key="5">
    <source>
        <dbReference type="ARBA" id="ARBA00037066"/>
    </source>
</evidence>
<dbReference type="RefSeq" id="WP_132540698.1">
    <property type="nucleotide sequence ID" value="NZ_SLWY01000007.1"/>
</dbReference>
<name>A0A4R2LBA3_9GAMM</name>
<dbReference type="GO" id="GO:0016887">
    <property type="term" value="F:ATP hydrolysis activity"/>
    <property type="evidence" value="ECO:0007669"/>
    <property type="project" value="InterPro"/>
</dbReference>
<dbReference type="CDD" id="cd03214">
    <property type="entry name" value="ABC_Iron-Siderophores_B12_Hemin"/>
    <property type="match status" value="1"/>
</dbReference>
<evidence type="ECO:0000313" key="8">
    <source>
        <dbReference type="Proteomes" id="UP000295765"/>
    </source>
</evidence>
<evidence type="ECO:0000256" key="4">
    <source>
        <dbReference type="ARBA" id="ARBA00022967"/>
    </source>
</evidence>
<dbReference type="PROSITE" id="PS00211">
    <property type="entry name" value="ABC_TRANSPORTER_1"/>
    <property type="match status" value="1"/>
</dbReference>
<dbReference type="Gene3D" id="3.40.50.300">
    <property type="entry name" value="P-loop containing nucleotide triphosphate hydrolases"/>
    <property type="match status" value="1"/>
</dbReference>
<dbReference type="PROSITE" id="PS50893">
    <property type="entry name" value="ABC_TRANSPORTER_2"/>
    <property type="match status" value="1"/>
</dbReference>
<dbReference type="SMART" id="SM00382">
    <property type="entry name" value="AAA"/>
    <property type="match status" value="1"/>
</dbReference>
<dbReference type="AlphaFoldDB" id="A0A4R2LBA3"/>
<proteinExistence type="predicted"/>
<dbReference type="PANTHER" id="PTHR42794:SF1">
    <property type="entry name" value="HEMIN IMPORT ATP-BINDING PROTEIN HMUV"/>
    <property type="match status" value="1"/>
</dbReference>
<dbReference type="Proteomes" id="UP000295765">
    <property type="component" value="Unassembled WGS sequence"/>
</dbReference>
<keyword evidence="4" id="KW-1278">Translocase</keyword>
<evidence type="ECO:0000259" key="6">
    <source>
        <dbReference type="PROSITE" id="PS50893"/>
    </source>
</evidence>
<comment type="caution">
    <text evidence="7">The sequence shown here is derived from an EMBL/GenBank/DDBJ whole genome shotgun (WGS) entry which is preliminary data.</text>
</comment>
<keyword evidence="2" id="KW-0547">Nucleotide-binding</keyword>
<keyword evidence="3 7" id="KW-0067">ATP-binding</keyword>
<keyword evidence="8" id="KW-1185">Reference proteome</keyword>
<accession>A0A4R2LBA3</accession>
<evidence type="ECO:0000256" key="2">
    <source>
        <dbReference type="ARBA" id="ARBA00022741"/>
    </source>
</evidence>
<evidence type="ECO:0000256" key="1">
    <source>
        <dbReference type="ARBA" id="ARBA00022448"/>
    </source>
</evidence>
<organism evidence="7 8">
    <name type="scientific">Plasticicumulans lactativorans</name>
    <dbReference type="NCBI Taxonomy" id="1133106"/>
    <lineage>
        <taxon>Bacteria</taxon>
        <taxon>Pseudomonadati</taxon>
        <taxon>Pseudomonadota</taxon>
        <taxon>Gammaproteobacteria</taxon>
        <taxon>Candidatus Competibacteraceae</taxon>
        <taxon>Plasticicumulans</taxon>
    </lineage>
</organism>
<evidence type="ECO:0000256" key="3">
    <source>
        <dbReference type="ARBA" id="ARBA00022840"/>
    </source>
</evidence>
<comment type="function">
    <text evidence="5">Part of the ABC transporter complex HmuTUV involved in hemin import. Responsible for energy coupling to the transport system.</text>
</comment>
<reference evidence="7 8" key="1">
    <citation type="submission" date="2019-03" db="EMBL/GenBank/DDBJ databases">
        <title>Genomic Encyclopedia of Type Strains, Phase IV (KMG-IV): sequencing the most valuable type-strain genomes for metagenomic binning, comparative biology and taxonomic classification.</title>
        <authorList>
            <person name="Goeker M."/>
        </authorList>
    </citation>
    <scope>NUCLEOTIDE SEQUENCE [LARGE SCALE GENOMIC DNA]</scope>
    <source>
        <strain evidence="7 8">DSM 25287</strain>
    </source>
</reference>
<dbReference type="SUPFAM" id="SSF52540">
    <property type="entry name" value="P-loop containing nucleoside triphosphate hydrolases"/>
    <property type="match status" value="1"/>
</dbReference>
<dbReference type="InterPro" id="IPR003593">
    <property type="entry name" value="AAA+_ATPase"/>
</dbReference>
<dbReference type="OrthoDB" id="5292475at2"/>
<dbReference type="GO" id="GO:0005524">
    <property type="term" value="F:ATP binding"/>
    <property type="evidence" value="ECO:0007669"/>
    <property type="project" value="UniProtKB-KW"/>
</dbReference>
<evidence type="ECO:0000313" key="7">
    <source>
        <dbReference type="EMBL" id="TCO81658.1"/>
    </source>
</evidence>
<feature type="domain" description="ABC transporter" evidence="6">
    <location>
        <begin position="9"/>
        <end position="245"/>
    </location>
</feature>